<organism evidence="3">
    <name type="scientific">Sesamum radiatum</name>
    <name type="common">Black benniseed</name>
    <dbReference type="NCBI Taxonomy" id="300843"/>
    <lineage>
        <taxon>Eukaryota</taxon>
        <taxon>Viridiplantae</taxon>
        <taxon>Streptophyta</taxon>
        <taxon>Embryophyta</taxon>
        <taxon>Tracheophyta</taxon>
        <taxon>Spermatophyta</taxon>
        <taxon>Magnoliopsida</taxon>
        <taxon>eudicotyledons</taxon>
        <taxon>Gunneridae</taxon>
        <taxon>Pentapetalae</taxon>
        <taxon>asterids</taxon>
        <taxon>lamiids</taxon>
        <taxon>Lamiales</taxon>
        <taxon>Pedaliaceae</taxon>
        <taxon>Sesamum</taxon>
    </lineage>
</organism>
<feature type="region of interest" description="Disordered" evidence="1">
    <location>
        <begin position="26"/>
        <end position="63"/>
    </location>
</feature>
<feature type="chain" id="PRO_5043654728" description="Secreted protein" evidence="2">
    <location>
        <begin position="19"/>
        <end position="63"/>
    </location>
</feature>
<accession>A0AAW2N0L9</accession>
<protein>
    <recommendedName>
        <fullName evidence="4">Secreted protein</fullName>
    </recommendedName>
</protein>
<evidence type="ECO:0000256" key="2">
    <source>
        <dbReference type="SAM" id="SignalP"/>
    </source>
</evidence>
<evidence type="ECO:0008006" key="4">
    <source>
        <dbReference type="Google" id="ProtNLM"/>
    </source>
</evidence>
<comment type="caution">
    <text evidence="3">The sequence shown here is derived from an EMBL/GenBank/DDBJ whole genome shotgun (WGS) entry which is preliminary data.</text>
</comment>
<evidence type="ECO:0000313" key="3">
    <source>
        <dbReference type="EMBL" id="KAL0336413.1"/>
    </source>
</evidence>
<feature type="signal peptide" evidence="2">
    <location>
        <begin position="1"/>
        <end position="18"/>
    </location>
</feature>
<dbReference type="AlphaFoldDB" id="A0AAW2N0L9"/>
<reference evidence="3" key="1">
    <citation type="submission" date="2020-06" db="EMBL/GenBank/DDBJ databases">
        <authorList>
            <person name="Li T."/>
            <person name="Hu X."/>
            <person name="Zhang T."/>
            <person name="Song X."/>
            <person name="Zhang H."/>
            <person name="Dai N."/>
            <person name="Sheng W."/>
            <person name="Hou X."/>
            <person name="Wei L."/>
        </authorList>
    </citation>
    <scope>NUCLEOTIDE SEQUENCE</scope>
    <source>
        <strain evidence="3">G02</strain>
        <tissue evidence="3">Leaf</tissue>
    </source>
</reference>
<sequence>MGTLSPSLLLLSATSADCQQWWRSTNLISPPSPQDGAWEPKPSLATKRVKAGASKALVKKSTG</sequence>
<keyword evidence="2" id="KW-0732">Signal</keyword>
<dbReference type="EMBL" id="JACGWJ010000021">
    <property type="protein sequence ID" value="KAL0336413.1"/>
    <property type="molecule type" value="Genomic_DNA"/>
</dbReference>
<reference evidence="3" key="2">
    <citation type="journal article" date="2024" name="Plant">
        <title>Genomic evolution and insights into agronomic trait innovations of Sesamum species.</title>
        <authorList>
            <person name="Miao H."/>
            <person name="Wang L."/>
            <person name="Qu L."/>
            <person name="Liu H."/>
            <person name="Sun Y."/>
            <person name="Le M."/>
            <person name="Wang Q."/>
            <person name="Wei S."/>
            <person name="Zheng Y."/>
            <person name="Lin W."/>
            <person name="Duan Y."/>
            <person name="Cao H."/>
            <person name="Xiong S."/>
            <person name="Wang X."/>
            <person name="Wei L."/>
            <person name="Li C."/>
            <person name="Ma Q."/>
            <person name="Ju M."/>
            <person name="Zhao R."/>
            <person name="Li G."/>
            <person name="Mu C."/>
            <person name="Tian Q."/>
            <person name="Mei H."/>
            <person name="Zhang T."/>
            <person name="Gao T."/>
            <person name="Zhang H."/>
        </authorList>
    </citation>
    <scope>NUCLEOTIDE SEQUENCE</scope>
    <source>
        <strain evidence="3">G02</strain>
    </source>
</reference>
<proteinExistence type="predicted"/>
<gene>
    <name evidence="3" type="ORF">Sradi_4853200</name>
</gene>
<evidence type="ECO:0000256" key="1">
    <source>
        <dbReference type="SAM" id="MobiDB-lite"/>
    </source>
</evidence>
<name>A0AAW2N0L9_SESRA</name>